<evidence type="ECO:0000256" key="1">
    <source>
        <dbReference type="ARBA" id="ARBA00005417"/>
    </source>
</evidence>
<dbReference type="RefSeq" id="WP_259611222.1">
    <property type="nucleotide sequence ID" value="NZ_CP091139.2"/>
</dbReference>
<name>A0ABY5NHT6_9MICO</name>
<dbReference type="PANTHER" id="PTHR43776">
    <property type="entry name" value="TRANSPORT ATP-BINDING PROTEIN"/>
    <property type="match status" value="1"/>
</dbReference>
<evidence type="ECO:0000313" key="7">
    <source>
        <dbReference type="Proteomes" id="UP001054811"/>
    </source>
</evidence>
<evidence type="ECO:0000256" key="3">
    <source>
        <dbReference type="ARBA" id="ARBA00022741"/>
    </source>
</evidence>
<reference evidence="6" key="1">
    <citation type="submission" date="2022-01" db="EMBL/GenBank/DDBJ databases">
        <title>Microbacterium eymi and Microbacterium rhizovicinus sp. nov., isolated from the rhizospheric soil of Elymus tsukushiensis, a plant native to the Dokdo Islands, Republic of Korea.</title>
        <authorList>
            <person name="Hwang Y.J."/>
        </authorList>
    </citation>
    <scope>NUCLEOTIDE SEQUENCE</scope>
    <source>
        <strain evidence="6">KUDC0405</strain>
    </source>
</reference>
<keyword evidence="2" id="KW-0813">Transport</keyword>
<dbReference type="GO" id="GO:0005524">
    <property type="term" value="F:ATP binding"/>
    <property type="evidence" value="ECO:0007669"/>
    <property type="project" value="UniProtKB-KW"/>
</dbReference>
<dbReference type="Pfam" id="PF00005">
    <property type="entry name" value="ABC_tran"/>
    <property type="match status" value="1"/>
</dbReference>
<dbReference type="InterPro" id="IPR003439">
    <property type="entry name" value="ABC_transporter-like_ATP-bd"/>
</dbReference>
<sequence length="154" mass="16855">MPGGIVHAVDDVSFTVGRGESLALVGESGCGKSTLARTIMRLPKPTSGSVRFRGEDLAKAGPHALRRTLRHMQMIFQDPISSLNPRRRVRDIIAEGLRIHRTPRERVAPRVEQIMAEVGLDVTTMADRRPGDFSGGQCQRIAIARAMAMEPQAC</sequence>
<evidence type="ECO:0000256" key="4">
    <source>
        <dbReference type="ARBA" id="ARBA00022840"/>
    </source>
</evidence>
<gene>
    <name evidence="6" type="ORF">L2X98_29940</name>
</gene>
<keyword evidence="4 6" id="KW-0067">ATP-binding</keyword>
<evidence type="ECO:0000256" key="2">
    <source>
        <dbReference type="ARBA" id="ARBA00022448"/>
    </source>
</evidence>
<dbReference type="SUPFAM" id="SSF52540">
    <property type="entry name" value="P-loop containing nucleoside triphosphate hydrolases"/>
    <property type="match status" value="1"/>
</dbReference>
<dbReference type="InterPro" id="IPR050319">
    <property type="entry name" value="ABC_transp_ATP-bind"/>
</dbReference>
<comment type="similarity">
    <text evidence="1">Belongs to the ABC transporter superfamily.</text>
</comment>
<keyword evidence="3" id="KW-0547">Nucleotide-binding</keyword>
<dbReference type="EMBL" id="CP091139">
    <property type="protein sequence ID" value="UUT34696.1"/>
    <property type="molecule type" value="Genomic_DNA"/>
</dbReference>
<protein>
    <submittedName>
        <fullName evidence="6">Dipeptide/oligopeptide/nickel ABC transporter ATP-binding protein</fullName>
    </submittedName>
</protein>
<dbReference type="InterPro" id="IPR027417">
    <property type="entry name" value="P-loop_NTPase"/>
</dbReference>
<feature type="domain" description="AAA+ ATPase" evidence="5">
    <location>
        <begin position="18"/>
        <end position="112"/>
    </location>
</feature>
<dbReference type="Proteomes" id="UP001054811">
    <property type="component" value="Chromosome"/>
</dbReference>
<accession>A0ABY5NHT6</accession>
<evidence type="ECO:0000259" key="5">
    <source>
        <dbReference type="SMART" id="SM00382"/>
    </source>
</evidence>
<keyword evidence="7" id="KW-1185">Reference proteome</keyword>
<dbReference type="InterPro" id="IPR003593">
    <property type="entry name" value="AAA+_ATPase"/>
</dbReference>
<organism evidence="6 7">
    <name type="scientific">Microbacterium elymi</name>
    <dbReference type="NCBI Taxonomy" id="2909587"/>
    <lineage>
        <taxon>Bacteria</taxon>
        <taxon>Bacillati</taxon>
        <taxon>Actinomycetota</taxon>
        <taxon>Actinomycetes</taxon>
        <taxon>Micrococcales</taxon>
        <taxon>Microbacteriaceae</taxon>
        <taxon>Microbacterium</taxon>
    </lineage>
</organism>
<dbReference type="PANTHER" id="PTHR43776:SF7">
    <property type="entry name" value="D,D-DIPEPTIDE TRANSPORT ATP-BINDING PROTEIN DDPF-RELATED"/>
    <property type="match status" value="1"/>
</dbReference>
<dbReference type="Gene3D" id="3.40.50.300">
    <property type="entry name" value="P-loop containing nucleotide triphosphate hydrolases"/>
    <property type="match status" value="1"/>
</dbReference>
<evidence type="ECO:0000313" key="6">
    <source>
        <dbReference type="EMBL" id="UUT34696.1"/>
    </source>
</evidence>
<dbReference type="CDD" id="cd03257">
    <property type="entry name" value="ABC_NikE_OppD_transporters"/>
    <property type="match status" value="1"/>
</dbReference>
<proteinExistence type="inferred from homology"/>
<dbReference type="SMART" id="SM00382">
    <property type="entry name" value="AAA"/>
    <property type="match status" value="1"/>
</dbReference>